<evidence type="ECO:0000256" key="8">
    <source>
        <dbReference type="ARBA" id="ARBA00066874"/>
    </source>
</evidence>
<dbReference type="AlphaFoldDB" id="A0A210Q552"/>
<keyword evidence="3" id="KW-0479">Metal-binding</keyword>
<evidence type="ECO:0000313" key="18">
    <source>
        <dbReference type="Proteomes" id="UP000242188"/>
    </source>
</evidence>
<evidence type="ECO:0000256" key="5">
    <source>
        <dbReference type="ARBA" id="ARBA00022833"/>
    </source>
</evidence>
<accession>A0A210Q552</accession>
<dbReference type="InterPro" id="IPR050626">
    <property type="entry name" value="Peptidase_M16"/>
</dbReference>
<keyword evidence="6" id="KW-0482">Metalloprotease</keyword>
<evidence type="ECO:0000256" key="11">
    <source>
        <dbReference type="ARBA" id="ARBA00080349"/>
    </source>
</evidence>
<dbReference type="InterPro" id="IPR011249">
    <property type="entry name" value="Metalloenz_LuxS/M16"/>
</dbReference>
<evidence type="ECO:0000259" key="13">
    <source>
        <dbReference type="Pfam" id="PF00675"/>
    </source>
</evidence>
<dbReference type="FunFam" id="3.30.830.10:FF:000003">
    <property type="entry name" value="Insulin-degrading enzyme"/>
    <property type="match status" value="1"/>
</dbReference>
<feature type="domain" description="Peptidase M16 N-terminal" evidence="13">
    <location>
        <begin position="35"/>
        <end position="171"/>
    </location>
</feature>
<evidence type="ECO:0000256" key="4">
    <source>
        <dbReference type="ARBA" id="ARBA00022801"/>
    </source>
</evidence>
<name>A0A210Q552_MIZYE</name>
<dbReference type="Pfam" id="PF05193">
    <property type="entry name" value="Peptidase_M16_C"/>
    <property type="match status" value="1"/>
</dbReference>
<dbReference type="InterPro" id="IPR011765">
    <property type="entry name" value="Pept_M16_N"/>
</dbReference>
<evidence type="ECO:0000256" key="3">
    <source>
        <dbReference type="ARBA" id="ARBA00022723"/>
    </source>
</evidence>
<dbReference type="InterPro" id="IPR054734">
    <property type="entry name" value="PqqF-like_C_4"/>
</dbReference>
<evidence type="ECO:0000256" key="7">
    <source>
        <dbReference type="ARBA" id="ARBA00052248"/>
    </source>
</evidence>
<dbReference type="GO" id="GO:0046872">
    <property type="term" value="F:metal ion binding"/>
    <property type="evidence" value="ECO:0007669"/>
    <property type="project" value="UniProtKB-KW"/>
</dbReference>
<dbReference type="InterPro" id="IPR032632">
    <property type="entry name" value="Peptidase_M16_M"/>
</dbReference>
<evidence type="ECO:0000256" key="1">
    <source>
        <dbReference type="ARBA" id="ARBA00007261"/>
    </source>
</evidence>
<sequence>MGTKFIKRSIFNDKIIKSMQDKRQYRGLELMNGLKVMVISDPDTDKSSAAMDVHIGAMSDPWETQGLAHFCEHMLFLGSKKYENENEYDKFLNEHGGLCNASTGPEHTTYYFDVAPDHLHGALDRLSQFFISPLFTASATEREVNAVNSENDKNIPIDGRRLLLLDRKLSKPGHDWGKFSCGNKDTLGTIPVAKGIDIREALLSFHAKHYSANIMSLCVLGKESLDELSEMVLPMFAEVENKNVTVPEWTDHPYGPDQLKTVCYAVPVKEIRSLSLMWATPDLQDFYTAKPGNYLAHLIGHEAKGSLLSELKAKGWANSLSCGSSLGAKGFRVLTVTIQFTEDGLEHIDDMVMLTYQYIAMLKSQDPLEWIFTEYQNIRAMKFRFKDKEESRNYTPSVCRAMQIYPMEEALSGGHLMSEFRPDLITQILEKLVPHNMRMRVVAKKYEDIVDQTEPLYGTKYRLEKIPKEKLQTWSCCGFHENLKLPAVNEFIPESFEIVPREANPCDLPQLVKDSDLCRVWFHQDNTFLQPKASIKFELNNPLTYLTPTNHVLTKLFVMLFKDALNEYSYNAGLAGLHYDLSATKYGITLSISGYSDKQPVLLKKILDKLTQFSVDPDQFYIIKEKFERILKNFRADQPSSQVSAYTSELMSEVQWTHEEKLQALQGATIKMVEDFVPKMLKTLYIEGLVTGNVTTQGVLTMTEMVEKVLQSQSGTRPLQASQRRRLREHQLPQGSSFMYECTNDVHKSTCTQVYLQCGPEDTASNVLLELLSQSLKESCFTTLRTKEQLGYIVRSGPLRSSGVQGYRILVQSHRSPQYVEGRIEAFLSAMDEQLKMMTEEEFQKHVAAMTVKRLDKPKNIREQNQYFWFEVRDHTYNFDRDNIEVAFLKTLERKDLYQFFKEHVAFDACKRQKLAIHVVSTLESSDSQEEITPDSKIGTDITSAPDLPQPVRVTDVSAFKGNLPLYPLQEPYIDLCKAKSLL</sequence>
<dbReference type="Proteomes" id="UP000242188">
    <property type="component" value="Unassembled WGS sequence"/>
</dbReference>
<dbReference type="EMBL" id="NEDP02004990">
    <property type="protein sequence ID" value="OWF43858.1"/>
    <property type="molecule type" value="Genomic_DNA"/>
</dbReference>
<dbReference type="PROSITE" id="PS00143">
    <property type="entry name" value="INSULINASE"/>
    <property type="match status" value="1"/>
</dbReference>
<dbReference type="GO" id="GO:0051603">
    <property type="term" value="P:proteolysis involved in protein catabolic process"/>
    <property type="evidence" value="ECO:0007669"/>
    <property type="project" value="TreeGrafter"/>
</dbReference>
<comment type="caution">
    <text evidence="17">The sequence shown here is derived from an EMBL/GenBank/DDBJ whole genome shotgun (WGS) entry which is preliminary data.</text>
</comment>
<organism evidence="17 18">
    <name type="scientific">Mizuhopecten yessoensis</name>
    <name type="common">Japanese scallop</name>
    <name type="synonym">Patinopecten yessoensis</name>
    <dbReference type="NCBI Taxonomy" id="6573"/>
    <lineage>
        <taxon>Eukaryota</taxon>
        <taxon>Metazoa</taxon>
        <taxon>Spiralia</taxon>
        <taxon>Lophotrochozoa</taxon>
        <taxon>Mollusca</taxon>
        <taxon>Bivalvia</taxon>
        <taxon>Autobranchia</taxon>
        <taxon>Pteriomorphia</taxon>
        <taxon>Pectinida</taxon>
        <taxon>Pectinoidea</taxon>
        <taxon>Pectinidae</taxon>
        <taxon>Mizuhopecten</taxon>
    </lineage>
</organism>
<dbReference type="OrthoDB" id="952271at2759"/>
<dbReference type="InterPro" id="IPR007863">
    <property type="entry name" value="Peptidase_M16_C"/>
</dbReference>
<reference evidence="17 18" key="1">
    <citation type="journal article" date="2017" name="Nat. Ecol. Evol.">
        <title>Scallop genome provides insights into evolution of bilaterian karyotype and development.</title>
        <authorList>
            <person name="Wang S."/>
            <person name="Zhang J."/>
            <person name="Jiao W."/>
            <person name="Li J."/>
            <person name="Xun X."/>
            <person name="Sun Y."/>
            <person name="Guo X."/>
            <person name="Huan P."/>
            <person name="Dong B."/>
            <person name="Zhang L."/>
            <person name="Hu X."/>
            <person name="Sun X."/>
            <person name="Wang J."/>
            <person name="Zhao C."/>
            <person name="Wang Y."/>
            <person name="Wang D."/>
            <person name="Huang X."/>
            <person name="Wang R."/>
            <person name="Lv J."/>
            <person name="Li Y."/>
            <person name="Zhang Z."/>
            <person name="Liu B."/>
            <person name="Lu W."/>
            <person name="Hui Y."/>
            <person name="Liang J."/>
            <person name="Zhou Z."/>
            <person name="Hou R."/>
            <person name="Li X."/>
            <person name="Liu Y."/>
            <person name="Li H."/>
            <person name="Ning X."/>
            <person name="Lin Y."/>
            <person name="Zhao L."/>
            <person name="Xing Q."/>
            <person name="Dou J."/>
            <person name="Li Y."/>
            <person name="Mao J."/>
            <person name="Guo H."/>
            <person name="Dou H."/>
            <person name="Li T."/>
            <person name="Mu C."/>
            <person name="Jiang W."/>
            <person name="Fu Q."/>
            <person name="Fu X."/>
            <person name="Miao Y."/>
            <person name="Liu J."/>
            <person name="Yu Q."/>
            <person name="Li R."/>
            <person name="Liao H."/>
            <person name="Li X."/>
            <person name="Kong Y."/>
            <person name="Jiang Z."/>
            <person name="Chourrout D."/>
            <person name="Li R."/>
            <person name="Bao Z."/>
        </authorList>
    </citation>
    <scope>NUCLEOTIDE SEQUENCE [LARGE SCALE GENOMIC DNA]</scope>
    <source>
        <strain evidence="17 18">PY_sf001</strain>
    </source>
</reference>
<evidence type="ECO:0000256" key="9">
    <source>
        <dbReference type="ARBA" id="ARBA00070422"/>
    </source>
</evidence>
<evidence type="ECO:0000256" key="2">
    <source>
        <dbReference type="ARBA" id="ARBA00022670"/>
    </source>
</evidence>
<dbReference type="Gene3D" id="3.30.830.10">
    <property type="entry name" value="Metalloenzyme, LuxS/M16 peptidase-like"/>
    <property type="match status" value="4"/>
</dbReference>
<dbReference type="InterPro" id="IPR001431">
    <property type="entry name" value="Pept_M16_Zn_BS"/>
</dbReference>
<keyword evidence="5" id="KW-0862">Zinc</keyword>
<keyword evidence="4" id="KW-0378">Hydrolase</keyword>
<dbReference type="GO" id="GO:0005739">
    <property type="term" value="C:mitochondrion"/>
    <property type="evidence" value="ECO:0007669"/>
    <property type="project" value="TreeGrafter"/>
</dbReference>
<dbReference type="STRING" id="6573.A0A210Q552"/>
<evidence type="ECO:0000259" key="16">
    <source>
        <dbReference type="Pfam" id="PF22456"/>
    </source>
</evidence>
<dbReference type="GO" id="GO:0004222">
    <property type="term" value="F:metalloendopeptidase activity"/>
    <property type="evidence" value="ECO:0007669"/>
    <property type="project" value="UniProtKB-EC"/>
</dbReference>
<dbReference type="GO" id="GO:0043171">
    <property type="term" value="P:peptide catabolic process"/>
    <property type="evidence" value="ECO:0007669"/>
    <property type="project" value="TreeGrafter"/>
</dbReference>
<evidence type="ECO:0000256" key="12">
    <source>
        <dbReference type="RuleBase" id="RU004447"/>
    </source>
</evidence>
<dbReference type="Pfam" id="PF00675">
    <property type="entry name" value="Peptidase_M16"/>
    <property type="match status" value="1"/>
</dbReference>
<evidence type="ECO:0000259" key="15">
    <source>
        <dbReference type="Pfam" id="PF16187"/>
    </source>
</evidence>
<dbReference type="FunFam" id="3.30.830.10:FF:000005">
    <property type="entry name" value="nardilysin isoform X1"/>
    <property type="match status" value="1"/>
</dbReference>
<keyword evidence="18" id="KW-1185">Reference proteome</keyword>
<dbReference type="PANTHER" id="PTHR43690">
    <property type="entry name" value="NARDILYSIN"/>
    <property type="match status" value="1"/>
</dbReference>
<comment type="catalytic activity">
    <reaction evidence="7">
        <text>Degradation of insulin, glucagon and other polypeptides. No action on proteins.</text>
        <dbReference type="EC" id="3.4.24.56"/>
    </reaction>
</comment>
<evidence type="ECO:0000256" key="10">
    <source>
        <dbReference type="ARBA" id="ARBA00074992"/>
    </source>
</evidence>
<feature type="domain" description="Coenzyme PQQ synthesis protein F-like C-terminal lobe" evidence="16">
    <location>
        <begin position="771"/>
        <end position="869"/>
    </location>
</feature>
<evidence type="ECO:0000259" key="14">
    <source>
        <dbReference type="Pfam" id="PF05193"/>
    </source>
</evidence>
<comment type="similarity">
    <text evidence="1 12">Belongs to the peptidase M16 family.</text>
</comment>
<evidence type="ECO:0000256" key="6">
    <source>
        <dbReference type="ARBA" id="ARBA00023049"/>
    </source>
</evidence>
<dbReference type="EC" id="3.4.24.56" evidence="8"/>
<feature type="domain" description="Peptidase M16 C-terminal" evidence="14">
    <location>
        <begin position="199"/>
        <end position="377"/>
    </location>
</feature>
<dbReference type="Pfam" id="PF16187">
    <property type="entry name" value="Peptidase_M16_M"/>
    <property type="match status" value="1"/>
</dbReference>
<dbReference type="Pfam" id="PF22456">
    <property type="entry name" value="PqqF-like_C_4"/>
    <property type="match status" value="1"/>
</dbReference>
<proteinExistence type="inferred from homology"/>
<dbReference type="FunFam" id="3.30.830.10:FF:000004">
    <property type="entry name" value="Putative insulin-degrading enzyme"/>
    <property type="match status" value="1"/>
</dbReference>
<keyword evidence="2" id="KW-0645">Protease</keyword>
<dbReference type="GO" id="GO:0005829">
    <property type="term" value="C:cytosol"/>
    <property type="evidence" value="ECO:0007669"/>
    <property type="project" value="TreeGrafter"/>
</dbReference>
<evidence type="ECO:0000313" key="17">
    <source>
        <dbReference type="EMBL" id="OWF43858.1"/>
    </source>
</evidence>
<dbReference type="PANTHER" id="PTHR43690:SF18">
    <property type="entry name" value="INSULIN-DEGRADING ENZYME-RELATED"/>
    <property type="match status" value="1"/>
</dbReference>
<gene>
    <name evidence="17" type="ORF">KP79_PYT17606</name>
</gene>
<dbReference type="SUPFAM" id="SSF63411">
    <property type="entry name" value="LuxS/MPP-like metallohydrolase"/>
    <property type="match status" value="4"/>
</dbReference>
<protein>
    <recommendedName>
        <fullName evidence="9">Insulin-degrading enzyme</fullName>
        <ecNumber evidence="8">3.4.24.56</ecNumber>
    </recommendedName>
    <alternativeName>
        <fullName evidence="11">Insulin protease</fullName>
    </alternativeName>
    <alternativeName>
        <fullName evidence="10">Insulysin</fullName>
    </alternativeName>
</protein>
<feature type="domain" description="Peptidase M16 middle/third" evidence="15">
    <location>
        <begin position="383"/>
        <end position="664"/>
    </location>
</feature>